<sequence>MSNPLKNIPLKTFRQFLTHQGLKCIRHSGGHEIWSRHDLTRPVPLQSHIDPVPEFIVKTILKTIKASKEDYIDFLENG</sequence>
<name>A0A0S7BZS8_9BACT</name>
<proteinExistence type="predicted"/>
<accession>A0A0S7BZS8</accession>
<dbReference type="Proteomes" id="UP000053091">
    <property type="component" value="Unassembled WGS sequence"/>
</dbReference>
<dbReference type="Gene3D" id="3.30.920.30">
    <property type="entry name" value="Hypothetical protein"/>
    <property type="match status" value="1"/>
</dbReference>
<protein>
    <recommendedName>
        <fullName evidence="3">Periplasmic or secreted lipoprotein</fullName>
    </recommendedName>
</protein>
<dbReference type="AlphaFoldDB" id="A0A0S7BZS8"/>
<evidence type="ECO:0008006" key="3">
    <source>
        <dbReference type="Google" id="ProtNLM"/>
    </source>
</evidence>
<dbReference type="InterPro" id="IPR038570">
    <property type="entry name" value="HicA_sf"/>
</dbReference>
<gene>
    <name evidence="1" type="ORF">TBC1_11115</name>
</gene>
<evidence type="ECO:0000313" key="2">
    <source>
        <dbReference type="Proteomes" id="UP000053091"/>
    </source>
</evidence>
<evidence type="ECO:0000313" key="1">
    <source>
        <dbReference type="EMBL" id="GAP41987.1"/>
    </source>
</evidence>
<dbReference type="SUPFAM" id="SSF54786">
    <property type="entry name" value="YcfA/nrd intein domain"/>
    <property type="match status" value="1"/>
</dbReference>
<organism evidence="1">
    <name type="scientific">Lentimicrobium saccharophilum</name>
    <dbReference type="NCBI Taxonomy" id="1678841"/>
    <lineage>
        <taxon>Bacteria</taxon>
        <taxon>Pseudomonadati</taxon>
        <taxon>Bacteroidota</taxon>
        <taxon>Bacteroidia</taxon>
        <taxon>Bacteroidales</taxon>
        <taxon>Lentimicrobiaceae</taxon>
        <taxon>Lentimicrobium</taxon>
    </lineage>
</organism>
<keyword evidence="2" id="KW-1185">Reference proteome</keyword>
<dbReference type="EMBL" id="DF968182">
    <property type="protein sequence ID" value="GAP41987.1"/>
    <property type="molecule type" value="Genomic_DNA"/>
</dbReference>
<dbReference type="RefSeq" id="WP_236695621.1">
    <property type="nucleotide sequence ID" value="NZ_DF968182.1"/>
</dbReference>
<reference evidence="1" key="1">
    <citation type="journal article" date="2015" name="Genome Announc.">
        <title>Draft Genome Sequence of Bacteroidales Strain TBC1, a Novel Isolate from a Methanogenic Wastewater Treatment System.</title>
        <authorList>
            <person name="Tourlousse D.M."/>
            <person name="Matsuura N."/>
            <person name="Sun L."/>
            <person name="Toyonaga M."/>
            <person name="Kuroda K."/>
            <person name="Ohashi A."/>
            <person name="Cruz R."/>
            <person name="Yamaguchi T."/>
            <person name="Sekiguchi Y."/>
        </authorList>
    </citation>
    <scope>NUCLEOTIDE SEQUENCE [LARGE SCALE GENOMIC DNA]</scope>
    <source>
        <strain evidence="1">TBC1</strain>
    </source>
</reference>